<dbReference type="GO" id="GO:0000976">
    <property type="term" value="F:transcription cis-regulatory region binding"/>
    <property type="evidence" value="ECO:0007669"/>
    <property type="project" value="TreeGrafter"/>
</dbReference>
<protein>
    <submittedName>
        <fullName evidence="10">Two-component response regulatory protein BP2547</fullName>
    </submittedName>
</protein>
<dbReference type="InterPro" id="IPR039420">
    <property type="entry name" value="WalR-like"/>
</dbReference>
<keyword evidence="5" id="KW-0805">Transcription regulation</keyword>
<gene>
    <name evidence="10" type="ORF">MNBD_GAMMA09-1479</name>
</gene>
<evidence type="ECO:0000313" key="10">
    <source>
        <dbReference type="EMBL" id="VAW67651.1"/>
    </source>
</evidence>
<accession>A0A3B0XJ94</accession>
<dbReference type="SMART" id="SM00862">
    <property type="entry name" value="Trans_reg_C"/>
    <property type="match status" value="1"/>
</dbReference>
<dbReference type="PROSITE" id="PS51755">
    <property type="entry name" value="OMPR_PHOB"/>
    <property type="match status" value="1"/>
</dbReference>
<proteinExistence type="predicted"/>
<dbReference type="PANTHER" id="PTHR48111:SF35">
    <property type="entry name" value="TRANSCRIPTIONAL REGULATORY PROTEIN QSEB"/>
    <property type="match status" value="1"/>
</dbReference>
<dbReference type="InterPro" id="IPR001867">
    <property type="entry name" value="OmpR/PhoB-type_DNA-bd"/>
</dbReference>
<evidence type="ECO:0000256" key="6">
    <source>
        <dbReference type="ARBA" id="ARBA00023125"/>
    </source>
</evidence>
<keyword evidence="6" id="KW-0238">DNA-binding</keyword>
<evidence type="ECO:0000259" key="8">
    <source>
        <dbReference type="PROSITE" id="PS50110"/>
    </source>
</evidence>
<dbReference type="GO" id="GO:0032993">
    <property type="term" value="C:protein-DNA complex"/>
    <property type="evidence" value="ECO:0007669"/>
    <property type="project" value="TreeGrafter"/>
</dbReference>
<evidence type="ECO:0000256" key="3">
    <source>
        <dbReference type="ARBA" id="ARBA00022553"/>
    </source>
</evidence>
<dbReference type="FunFam" id="3.40.50.2300:FF:000002">
    <property type="entry name" value="DNA-binding response regulator PhoP"/>
    <property type="match status" value="1"/>
</dbReference>
<name>A0A3B0XJ94_9ZZZZ</name>
<dbReference type="InterPro" id="IPR011006">
    <property type="entry name" value="CheY-like_superfamily"/>
</dbReference>
<evidence type="ECO:0000256" key="1">
    <source>
        <dbReference type="ARBA" id="ARBA00004496"/>
    </source>
</evidence>
<evidence type="ECO:0000256" key="7">
    <source>
        <dbReference type="ARBA" id="ARBA00023163"/>
    </source>
</evidence>
<evidence type="ECO:0000256" key="4">
    <source>
        <dbReference type="ARBA" id="ARBA00023012"/>
    </source>
</evidence>
<organism evidence="10">
    <name type="scientific">hydrothermal vent metagenome</name>
    <dbReference type="NCBI Taxonomy" id="652676"/>
    <lineage>
        <taxon>unclassified sequences</taxon>
        <taxon>metagenomes</taxon>
        <taxon>ecological metagenomes</taxon>
    </lineage>
</organism>
<dbReference type="CDD" id="cd00383">
    <property type="entry name" value="trans_reg_C"/>
    <property type="match status" value="1"/>
</dbReference>
<keyword evidence="3" id="KW-0597">Phosphoprotein</keyword>
<feature type="domain" description="Response regulatory" evidence="8">
    <location>
        <begin position="2"/>
        <end position="116"/>
    </location>
</feature>
<dbReference type="Pfam" id="PF00072">
    <property type="entry name" value="Response_reg"/>
    <property type="match status" value="1"/>
</dbReference>
<dbReference type="Gene3D" id="6.10.250.690">
    <property type="match status" value="1"/>
</dbReference>
<dbReference type="GO" id="GO:0000156">
    <property type="term" value="F:phosphorelay response regulator activity"/>
    <property type="evidence" value="ECO:0007669"/>
    <property type="project" value="TreeGrafter"/>
</dbReference>
<dbReference type="AlphaFoldDB" id="A0A3B0XJ94"/>
<evidence type="ECO:0000259" key="9">
    <source>
        <dbReference type="PROSITE" id="PS51755"/>
    </source>
</evidence>
<keyword evidence="2" id="KW-0963">Cytoplasm</keyword>
<dbReference type="CDD" id="cd17624">
    <property type="entry name" value="REC_OmpR_PmrA-like"/>
    <property type="match status" value="1"/>
</dbReference>
<dbReference type="Gene3D" id="1.10.10.10">
    <property type="entry name" value="Winged helix-like DNA-binding domain superfamily/Winged helix DNA-binding domain"/>
    <property type="match status" value="1"/>
</dbReference>
<dbReference type="Pfam" id="PF00486">
    <property type="entry name" value="Trans_reg_C"/>
    <property type="match status" value="1"/>
</dbReference>
<dbReference type="Gene3D" id="3.40.50.2300">
    <property type="match status" value="1"/>
</dbReference>
<dbReference type="EMBL" id="UOFI01000104">
    <property type="protein sequence ID" value="VAW67651.1"/>
    <property type="molecule type" value="Genomic_DNA"/>
</dbReference>
<dbReference type="SUPFAM" id="SSF52172">
    <property type="entry name" value="CheY-like"/>
    <property type="match status" value="1"/>
</dbReference>
<dbReference type="SMART" id="SM00448">
    <property type="entry name" value="REC"/>
    <property type="match status" value="1"/>
</dbReference>
<reference evidence="10" key="1">
    <citation type="submission" date="2018-06" db="EMBL/GenBank/DDBJ databases">
        <authorList>
            <person name="Zhirakovskaya E."/>
        </authorList>
    </citation>
    <scope>NUCLEOTIDE SEQUENCE</scope>
</reference>
<dbReference type="GO" id="GO:0005829">
    <property type="term" value="C:cytosol"/>
    <property type="evidence" value="ECO:0007669"/>
    <property type="project" value="TreeGrafter"/>
</dbReference>
<evidence type="ECO:0000256" key="5">
    <source>
        <dbReference type="ARBA" id="ARBA00023015"/>
    </source>
</evidence>
<evidence type="ECO:0000256" key="2">
    <source>
        <dbReference type="ARBA" id="ARBA00022490"/>
    </source>
</evidence>
<keyword evidence="7" id="KW-0804">Transcription</keyword>
<dbReference type="PANTHER" id="PTHR48111">
    <property type="entry name" value="REGULATOR OF RPOS"/>
    <property type="match status" value="1"/>
</dbReference>
<dbReference type="InterPro" id="IPR016032">
    <property type="entry name" value="Sig_transdc_resp-reg_C-effctor"/>
</dbReference>
<sequence>MRILLIEDDELLGQGVVNGLQQQHYNVEWFKAGEPALMSLKHESYDLIVLDLGLPDISGLQVLQRLRKQGLLIPVLILTAQDGVDDRIAGLDAGADDYLTKPFDLHEVYARIRALIRRAGGRAELVIEYQDIQLNPAAHTVTRASQPVDLSRREYSLLHELLENVGRVLSRHRLEDSLYGMDDDVGSNAVEVHIHHIRKKLGGQLIRTVRGVGYTIDKLSAG</sequence>
<keyword evidence="4" id="KW-0902">Two-component regulatory system</keyword>
<dbReference type="SUPFAM" id="SSF46894">
    <property type="entry name" value="C-terminal effector domain of the bipartite response regulators"/>
    <property type="match status" value="1"/>
</dbReference>
<feature type="domain" description="OmpR/PhoB-type" evidence="9">
    <location>
        <begin position="124"/>
        <end position="218"/>
    </location>
</feature>
<dbReference type="InterPro" id="IPR001789">
    <property type="entry name" value="Sig_transdc_resp-reg_receiver"/>
</dbReference>
<dbReference type="GO" id="GO:0006355">
    <property type="term" value="P:regulation of DNA-templated transcription"/>
    <property type="evidence" value="ECO:0007669"/>
    <property type="project" value="InterPro"/>
</dbReference>
<dbReference type="PROSITE" id="PS50110">
    <property type="entry name" value="RESPONSE_REGULATORY"/>
    <property type="match status" value="1"/>
</dbReference>
<comment type="subcellular location">
    <subcellularLocation>
        <location evidence="1">Cytoplasm</location>
    </subcellularLocation>
</comment>
<dbReference type="InterPro" id="IPR036388">
    <property type="entry name" value="WH-like_DNA-bd_sf"/>
</dbReference>